<name>R9BVH9_9CLOT</name>
<feature type="domain" description="ABC transporter" evidence="4">
    <location>
        <begin position="2"/>
        <end position="229"/>
    </location>
</feature>
<dbReference type="PATRIC" id="fig|1202534.3.peg.3106"/>
<dbReference type="EMBL" id="ASRV01000186">
    <property type="protein sequence ID" value="EOR20710.1"/>
    <property type="molecule type" value="Genomic_DNA"/>
</dbReference>
<dbReference type="PANTHER" id="PTHR42939:SF3">
    <property type="entry name" value="ABC TRANSPORTER ATP-BINDING COMPONENT"/>
    <property type="match status" value="1"/>
</dbReference>
<dbReference type="InterPro" id="IPR003439">
    <property type="entry name" value="ABC_transporter-like_ATP-bd"/>
</dbReference>
<dbReference type="SMART" id="SM00382">
    <property type="entry name" value="AAA"/>
    <property type="match status" value="1"/>
</dbReference>
<reference evidence="5 6" key="1">
    <citation type="submission" date="2013-03" db="EMBL/GenBank/DDBJ databases">
        <title>Whole genome shotgun sequencing of Clostridium sartagoforme AAU1.</title>
        <authorList>
            <person name="Joshi C.G."/>
            <person name="Duggirala S.M."/>
            <person name="Nathani N.M."/>
            <person name="Bhatt V.D."/>
            <person name="Patel A.K."/>
            <person name="Pandya P.R."/>
            <person name="KaPatel J.A."/>
        </authorList>
    </citation>
    <scope>NUCLEOTIDE SEQUENCE [LARGE SCALE GENOMIC DNA]</scope>
    <source>
        <strain evidence="5 6">AAU1</strain>
    </source>
</reference>
<dbReference type="SUPFAM" id="SSF52540">
    <property type="entry name" value="P-loop containing nucleoside triphosphate hydrolases"/>
    <property type="match status" value="1"/>
</dbReference>
<dbReference type="Gene3D" id="3.40.50.300">
    <property type="entry name" value="P-loop containing nucleotide triphosphate hydrolases"/>
    <property type="match status" value="1"/>
</dbReference>
<evidence type="ECO:0000259" key="4">
    <source>
        <dbReference type="PROSITE" id="PS50893"/>
    </source>
</evidence>
<proteinExistence type="predicted"/>
<dbReference type="PANTHER" id="PTHR42939">
    <property type="entry name" value="ABC TRANSPORTER ATP-BINDING PROTEIN ALBC-RELATED"/>
    <property type="match status" value="1"/>
</dbReference>
<evidence type="ECO:0000313" key="6">
    <source>
        <dbReference type="Proteomes" id="UP000013988"/>
    </source>
</evidence>
<sequence length="284" mass="32802">MVEAIEIKNLKKEYKNFKLNIEELKVREGFITGFIGPNGSGKTTTIKAIMNMIKYDEGEILVLGENISDNHKVKESIGFVGDVCGFLEESKLRNIKTSVSKFYTNWDENLYNRLINKFNINETLVYGKLSKGQKKQFELAMALSIKPKIIMMDEPTASLDPIVRSEFLELLQEEMEKENLTIFYSTHVTSDLEKCADYIVFIYKGKVILYGEKDEILEKHSIIKGKKELLDNETRKYLISIKANGFGFEGLTSNKKEAFEIFGNEVIYEKPTLEDIMLYYTRRN</sequence>
<keyword evidence="3 5" id="KW-0067">ATP-binding</keyword>
<evidence type="ECO:0000256" key="2">
    <source>
        <dbReference type="ARBA" id="ARBA00022741"/>
    </source>
</evidence>
<dbReference type="Proteomes" id="UP000013988">
    <property type="component" value="Unassembled WGS sequence"/>
</dbReference>
<evidence type="ECO:0000256" key="1">
    <source>
        <dbReference type="ARBA" id="ARBA00022448"/>
    </source>
</evidence>
<dbReference type="InterPro" id="IPR051782">
    <property type="entry name" value="ABC_Transporter_VariousFunc"/>
</dbReference>
<dbReference type="CDD" id="cd03230">
    <property type="entry name" value="ABC_DR_subfamily_A"/>
    <property type="match status" value="1"/>
</dbReference>
<keyword evidence="2" id="KW-0547">Nucleotide-binding</keyword>
<dbReference type="PROSITE" id="PS50893">
    <property type="entry name" value="ABC_TRANSPORTER_2"/>
    <property type="match status" value="1"/>
</dbReference>
<organism evidence="5 6">
    <name type="scientific">Clostridium sartagoforme AAU1</name>
    <dbReference type="NCBI Taxonomy" id="1202534"/>
    <lineage>
        <taxon>Bacteria</taxon>
        <taxon>Bacillati</taxon>
        <taxon>Bacillota</taxon>
        <taxon>Clostridia</taxon>
        <taxon>Eubacteriales</taxon>
        <taxon>Clostridiaceae</taxon>
        <taxon>Clostridium</taxon>
    </lineage>
</organism>
<evidence type="ECO:0000256" key="3">
    <source>
        <dbReference type="ARBA" id="ARBA00022840"/>
    </source>
</evidence>
<gene>
    <name evidence="5" type="ORF">A500_15680</name>
</gene>
<keyword evidence="6" id="KW-1185">Reference proteome</keyword>
<dbReference type="GO" id="GO:0016887">
    <property type="term" value="F:ATP hydrolysis activity"/>
    <property type="evidence" value="ECO:0007669"/>
    <property type="project" value="InterPro"/>
</dbReference>
<dbReference type="InterPro" id="IPR003593">
    <property type="entry name" value="AAA+_ATPase"/>
</dbReference>
<evidence type="ECO:0000313" key="5">
    <source>
        <dbReference type="EMBL" id="EOR20710.1"/>
    </source>
</evidence>
<dbReference type="Pfam" id="PF00005">
    <property type="entry name" value="ABC_tran"/>
    <property type="match status" value="1"/>
</dbReference>
<keyword evidence="1" id="KW-0813">Transport</keyword>
<comment type="caution">
    <text evidence="5">The sequence shown here is derived from an EMBL/GenBank/DDBJ whole genome shotgun (WGS) entry which is preliminary data.</text>
</comment>
<dbReference type="GO" id="GO:0005524">
    <property type="term" value="F:ATP binding"/>
    <property type="evidence" value="ECO:0007669"/>
    <property type="project" value="UniProtKB-KW"/>
</dbReference>
<accession>R9BVH9</accession>
<dbReference type="AlphaFoldDB" id="R9BVH9"/>
<dbReference type="InterPro" id="IPR027417">
    <property type="entry name" value="P-loop_NTPase"/>
</dbReference>
<protein>
    <submittedName>
        <fullName evidence="5">ABC transporter ATP-binding protein</fullName>
    </submittedName>
</protein>